<dbReference type="InterPro" id="IPR054402">
    <property type="entry name" value="Tt1218-like_dom"/>
</dbReference>
<proteinExistence type="predicted"/>
<sequence length="192" mass="20880">MYMNYRKKNQGVGMVEVLVALTLLAIGVLGFTALQLRAVDATAEANNRIQAMNLARDLAERIRANQVGLSKSIVIKDSTGKDTNQKISAYMNAFASKQYLESYSWSGQNCYQSKRCSSTELANQDANQILYKAFLIGMKVGLSDCAGALKGERSCIYVAWGDSQPTDGSSSTSCTNNGSYTMTSQCVVLEAY</sequence>
<dbReference type="InterPro" id="IPR012902">
    <property type="entry name" value="N_methyl_site"/>
</dbReference>
<accession>A0A8H2PS21</accession>
<evidence type="ECO:0000259" key="1">
    <source>
        <dbReference type="Pfam" id="PF22150"/>
    </source>
</evidence>
<dbReference type="Proteomes" id="UP000314285">
    <property type="component" value="Unassembled WGS sequence"/>
</dbReference>
<feature type="domain" description="Type IV pilin Tt1218-like" evidence="1">
    <location>
        <begin position="33"/>
        <end position="126"/>
    </location>
</feature>
<organism evidence="2 3">
    <name type="scientific">Acinetobacter radioresistens</name>
    <dbReference type="NCBI Taxonomy" id="40216"/>
    <lineage>
        <taxon>Bacteria</taxon>
        <taxon>Pseudomonadati</taxon>
        <taxon>Pseudomonadota</taxon>
        <taxon>Gammaproteobacteria</taxon>
        <taxon>Moraxellales</taxon>
        <taxon>Moraxellaceae</taxon>
        <taxon>Acinetobacter</taxon>
    </lineage>
</organism>
<dbReference type="InterPro" id="IPR013362">
    <property type="entry name" value="Pilus_4_PilV"/>
</dbReference>
<dbReference type="Pfam" id="PF22150">
    <property type="entry name" value="Tt1218-like"/>
    <property type="match status" value="1"/>
</dbReference>
<evidence type="ECO:0000313" key="3">
    <source>
        <dbReference type="Proteomes" id="UP000314285"/>
    </source>
</evidence>
<gene>
    <name evidence="2" type="primary">pilV</name>
    <name evidence="2" type="ORF">FHY67_09810</name>
</gene>
<dbReference type="AlphaFoldDB" id="A0A8H2PS21"/>
<evidence type="ECO:0000313" key="2">
    <source>
        <dbReference type="EMBL" id="TNX91834.1"/>
    </source>
</evidence>
<dbReference type="NCBIfam" id="TIGR02523">
    <property type="entry name" value="type_IV_pilV"/>
    <property type="match status" value="1"/>
</dbReference>
<name>A0A8H2PS21_ACIRA</name>
<dbReference type="KEGG" id="arj:DOM24_13090"/>
<dbReference type="Pfam" id="PF07963">
    <property type="entry name" value="N_methyl"/>
    <property type="match status" value="1"/>
</dbReference>
<reference evidence="2 3" key="1">
    <citation type="submission" date="2019-06" db="EMBL/GenBank/DDBJ databases">
        <title>Genome of Acinetobacter radioresistens APH1, a phenol degrading strain.</title>
        <authorList>
            <person name="Liu Y."/>
        </authorList>
    </citation>
    <scope>NUCLEOTIDE SEQUENCE [LARGE SCALE GENOMIC DNA]</scope>
    <source>
        <strain evidence="2 3">APH1</strain>
    </source>
</reference>
<protein>
    <submittedName>
        <fullName evidence="2">Type IV pilus modification protein PilV</fullName>
    </submittedName>
</protein>
<comment type="caution">
    <text evidence="2">The sequence shown here is derived from an EMBL/GenBank/DDBJ whole genome shotgun (WGS) entry which is preliminary data.</text>
</comment>
<dbReference type="EMBL" id="VFBM01000006">
    <property type="protein sequence ID" value="TNX91834.1"/>
    <property type="molecule type" value="Genomic_DNA"/>
</dbReference>